<feature type="region of interest" description="Disordered" evidence="1">
    <location>
        <begin position="841"/>
        <end position="919"/>
    </location>
</feature>
<gene>
    <name evidence="3" type="ORF">EPH_0006570</name>
</gene>
<feature type="compositionally biased region" description="Low complexity" evidence="1">
    <location>
        <begin position="542"/>
        <end position="557"/>
    </location>
</feature>
<feature type="compositionally biased region" description="Basic and acidic residues" evidence="1">
    <location>
        <begin position="684"/>
        <end position="695"/>
    </location>
</feature>
<accession>U6H493</accession>
<evidence type="ECO:0000313" key="3">
    <source>
        <dbReference type="EMBL" id="CDI87411.1"/>
    </source>
</evidence>
<feature type="compositionally biased region" description="Low complexity" evidence="1">
    <location>
        <begin position="441"/>
        <end position="455"/>
    </location>
</feature>
<evidence type="ECO:0000256" key="1">
    <source>
        <dbReference type="SAM" id="MobiDB-lite"/>
    </source>
</evidence>
<keyword evidence="2" id="KW-0812">Transmembrane</keyword>
<sequence>MLHSHRGPSRAPSLDYLDFGSSNVELLAQETGNRVAQLTLKRGQAPVGAAPDARGPVGHPRADSSNVVHTLLEDLLVRGLSVTVGLQPGSPEGPTLGLKPESVVLYLPMVRECQGPPKLHVRVKRIEAPGFRQLQICLSSSTVSFCTEWGAPSGVAGPDETVRRCKLNETLPAGFSSSAVASAASQITEPAAAKSCIVQLISSCGSLLCFKADPTAPMENQLVHDVLCIFRAFDFDTIRLYGCLCAAVKEATAHSQFEEFLKCLPLFALKREDDSKRAHAGKLLALLLAKVPLTVVTGLLFAVALPLERMGPSKRQQQKQEDGVRERHALICAFRRFMNSAKEKGAGIACGIVSGTECPSEGSSLGLDTTVPSEATIARLGRFLTCTMYCSEEEKASAKALNPHAAPFVPRVPFSTSGIFWGSSILRSTLRPQGPLEGPTAVAAAAASGEARAPAGQSKAVEGAAPHDCTGPGPHTVHAYEGTQGGQAGPQHVPEGPPYAGRQQRCKKSSSATTQRAPRVEIPGHSWGAIAAAVQGDESRLQQQKPQQSKKPQQQQQTHQSISLRRRSHSAPSRSARSAATTAKDFSKKCQYAPSLMLGLRRPSLLLQQPDKPFNFVLRQQQLQRIPDEPSMPCFSPSAAPAAAGPAVSLASLSPALERALAPCLPRPLNQDTLCAPPPPPLPRRQEGPLQHERGSQQQPKWAQPPGFSGGPWEGLANAGPLLPLPRAAPSGPPLLPTPRGPPISVVPFQQLDQNGLLAGYWGSTGPGATGAAAHTGVPWIPGSPGALGGPQVRPLLCPPLQYDGSRPSLQTTLFQQRDLLQQQLQNQLQQRLLHQGVPSAAFPEKYGSPNREQLPRVTRGSKSLRKGVGCAQQRRQKQSQQQQQQQQQQQKQQPLQNQSAGNKKIPDHRSEPFSGALPLPNEAALQKLLGMVTSLLMSRSGCEELRQQQQ</sequence>
<feature type="region of interest" description="Disordered" evidence="1">
    <location>
        <begin position="671"/>
        <end position="742"/>
    </location>
</feature>
<dbReference type="Proteomes" id="UP000018201">
    <property type="component" value="Unassembled WGS sequence"/>
</dbReference>
<proteinExistence type="predicted"/>
<dbReference type="AlphaFoldDB" id="U6H493"/>
<dbReference type="EMBL" id="HG697395">
    <property type="protein sequence ID" value="CDI87411.1"/>
    <property type="molecule type" value="Genomic_DNA"/>
</dbReference>
<feature type="region of interest" description="Disordered" evidence="1">
    <location>
        <begin position="441"/>
        <end position="585"/>
    </location>
</feature>
<feature type="compositionally biased region" description="Low complexity" evidence="1">
    <location>
        <begin position="879"/>
        <end position="894"/>
    </location>
</feature>
<protein>
    <submittedName>
        <fullName evidence="3">Uncharacterized protein</fullName>
    </submittedName>
</protein>
<feature type="transmembrane region" description="Helical" evidence="2">
    <location>
        <begin position="283"/>
        <end position="307"/>
    </location>
</feature>
<dbReference type="VEuPathDB" id="ToxoDB:EPH_0006570"/>
<reference evidence="3" key="2">
    <citation type="submission" date="2013-10" db="EMBL/GenBank/DDBJ databases">
        <authorList>
            <person name="Aslett M."/>
        </authorList>
    </citation>
    <scope>NUCLEOTIDE SEQUENCE [LARGE SCALE GENOMIC DNA]</scope>
    <source>
        <strain evidence="3">Houghton</strain>
    </source>
</reference>
<keyword evidence="4" id="KW-1185">Reference proteome</keyword>
<keyword evidence="2" id="KW-0472">Membrane</keyword>
<reference evidence="3" key="1">
    <citation type="submission" date="2013-10" db="EMBL/GenBank/DDBJ databases">
        <title>Genomic analysis of the causative agents of coccidiosis in chickens.</title>
        <authorList>
            <person name="Reid A.J."/>
            <person name="Blake D."/>
            <person name="Billington K."/>
            <person name="Browne H."/>
            <person name="Dunn M."/>
            <person name="Hung S."/>
            <person name="Kawahara F."/>
            <person name="Miranda-Saavedra D."/>
            <person name="Mourier T."/>
            <person name="Nagra H."/>
            <person name="Otto T.D."/>
            <person name="Rawlings N."/>
            <person name="Sanchez A."/>
            <person name="Sanders M."/>
            <person name="Subramaniam C."/>
            <person name="Tay Y."/>
            <person name="Dear P."/>
            <person name="Doerig C."/>
            <person name="Gruber A."/>
            <person name="Parkinson J."/>
            <person name="Shirley M."/>
            <person name="Wan K.L."/>
            <person name="Berriman M."/>
            <person name="Tomley F."/>
            <person name="Pain A."/>
        </authorList>
    </citation>
    <scope>NUCLEOTIDE SEQUENCE [LARGE SCALE GENOMIC DNA]</scope>
    <source>
        <strain evidence="3">Houghton</strain>
    </source>
</reference>
<dbReference type="OrthoDB" id="347600at2759"/>
<feature type="compositionally biased region" description="Pro residues" evidence="1">
    <location>
        <begin position="731"/>
        <end position="742"/>
    </location>
</feature>
<feature type="compositionally biased region" description="Low complexity" evidence="1">
    <location>
        <begin position="570"/>
        <end position="583"/>
    </location>
</feature>
<keyword evidence="2" id="KW-1133">Transmembrane helix</keyword>
<evidence type="ECO:0000256" key="2">
    <source>
        <dbReference type="SAM" id="Phobius"/>
    </source>
</evidence>
<feature type="compositionally biased region" description="Low complexity" evidence="1">
    <location>
        <begin position="715"/>
        <end position="730"/>
    </location>
</feature>
<name>U6H493_9EIME</name>
<evidence type="ECO:0000313" key="4">
    <source>
        <dbReference type="Proteomes" id="UP000018201"/>
    </source>
</evidence>
<organism evidence="3 4">
    <name type="scientific">Eimeria praecox</name>
    <dbReference type="NCBI Taxonomy" id="51316"/>
    <lineage>
        <taxon>Eukaryota</taxon>
        <taxon>Sar</taxon>
        <taxon>Alveolata</taxon>
        <taxon>Apicomplexa</taxon>
        <taxon>Conoidasida</taxon>
        <taxon>Coccidia</taxon>
        <taxon>Eucoccidiorida</taxon>
        <taxon>Eimeriorina</taxon>
        <taxon>Eimeriidae</taxon>
        <taxon>Eimeria</taxon>
    </lineage>
</organism>